<proteinExistence type="predicted"/>
<dbReference type="GO" id="GO:0046872">
    <property type="term" value="F:metal ion binding"/>
    <property type="evidence" value="ECO:0007669"/>
    <property type="project" value="UniProtKB-KW"/>
</dbReference>
<evidence type="ECO:0000256" key="3">
    <source>
        <dbReference type="SAM" id="MobiDB-lite"/>
    </source>
</evidence>
<evidence type="ECO:0000256" key="2">
    <source>
        <dbReference type="ARBA" id="ARBA00022833"/>
    </source>
</evidence>
<dbReference type="InterPro" id="IPR001370">
    <property type="entry name" value="BIR_rpt"/>
</dbReference>
<dbReference type="SUPFAM" id="SSF57924">
    <property type="entry name" value="Inhibitor of apoptosis (IAP) repeat"/>
    <property type="match status" value="2"/>
</dbReference>
<reference evidence="4" key="1">
    <citation type="submission" date="2020-10" db="EMBL/GenBank/DDBJ databases">
        <authorList>
            <person name="Roach M.J.R."/>
        </authorList>
    </citation>
    <scope>NUCLEOTIDE SEQUENCE</scope>
    <source>
        <strain evidence="4">CBS 1945</strain>
    </source>
</reference>
<dbReference type="Gene3D" id="1.10.1170.10">
    <property type="entry name" value="Inhibitor Of Apoptosis Protein (2mihbC-IAP-1), Chain A"/>
    <property type="match status" value="2"/>
</dbReference>
<dbReference type="PANTHER" id="PTHR46771:SF5">
    <property type="entry name" value="DETERIN"/>
    <property type="match status" value="1"/>
</dbReference>
<feature type="compositionally biased region" description="Basic residues" evidence="3">
    <location>
        <begin position="430"/>
        <end position="456"/>
    </location>
</feature>
<dbReference type="PROSITE" id="PS50143">
    <property type="entry name" value="BIR_REPEAT_2"/>
    <property type="match status" value="2"/>
</dbReference>
<dbReference type="Proteomes" id="UP000662931">
    <property type="component" value="Chromosome 3"/>
</dbReference>
<dbReference type="SMART" id="SM00238">
    <property type="entry name" value="BIR"/>
    <property type="match status" value="2"/>
</dbReference>
<feature type="compositionally biased region" description="Basic and acidic residues" evidence="3">
    <location>
        <begin position="599"/>
        <end position="612"/>
    </location>
</feature>
<evidence type="ECO:0000256" key="1">
    <source>
        <dbReference type="ARBA" id="ARBA00022723"/>
    </source>
</evidence>
<feature type="region of interest" description="Disordered" evidence="3">
    <location>
        <begin position="724"/>
        <end position="802"/>
    </location>
</feature>
<accession>A0A875S3K2</accession>
<dbReference type="CDD" id="cd00022">
    <property type="entry name" value="BIR"/>
    <property type="match status" value="2"/>
</dbReference>
<keyword evidence="2" id="KW-0862">Zinc</keyword>
<dbReference type="KEGG" id="bnn:FOA43_002883"/>
<dbReference type="PANTHER" id="PTHR46771">
    <property type="entry name" value="DETERIN"/>
    <property type="match status" value="1"/>
</dbReference>
<feature type="compositionally biased region" description="Acidic residues" evidence="3">
    <location>
        <begin position="353"/>
        <end position="373"/>
    </location>
</feature>
<dbReference type="GeneID" id="62196284"/>
<dbReference type="OrthoDB" id="2196114at2759"/>
<evidence type="ECO:0000313" key="4">
    <source>
        <dbReference type="EMBL" id="QPG75528.1"/>
    </source>
</evidence>
<dbReference type="InterPro" id="IPR051190">
    <property type="entry name" value="Baculoviral_IAP"/>
</dbReference>
<feature type="compositionally biased region" description="Basic and acidic residues" evidence="3">
    <location>
        <begin position="419"/>
        <end position="429"/>
    </location>
</feature>
<evidence type="ECO:0000313" key="5">
    <source>
        <dbReference type="Proteomes" id="UP000662931"/>
    </source>
</evidence>
<feature type="region of interest" description="Disordered" evidence="3">
    <location>
        <begin position="418"/>
        <end position="523"/>
    </location>
</feature>
<feature type="region of interest" description="Disordered" evidence="3">
    <location>
        <begin position="596"/>
        <end position="691"/>
    </location>
</feature>
<gene>
    <name evidence="4" type="ORF">FOA43_002883</name>
</gene>
<feature type="compositionally biased region" description="Basic and acidic residues" evidence="3">
    <location>
        <begin position="763"/>
        <end position="774"/>
    </location>
</feature>
<feature type="region of interest" description="Disordered" evidence="3">
    <location>
        <begin position="351"/>
        <end position="378"/>
    </location>
</feature>
<protein>
    <submittedName>
        <fullName evidence="4">Uncharacterized protein</fullName>
    </submittedName>
</protein>
<feature type="compositionally biased region" description="Basic and acidic residues" evidence="3">
    <location>
        <begin position="457"/>
        <end position="481"/>
    </location>
</feature>
<sequence>MVPRKTRTKLNARVNLSTIKGRETSFEPFMMNGILMKWPHSETLTPEEMAADGFYYDPTYSHQDGVTCFYCKKKEHDWMGLLDQQLDMDDGIQRKPPIIRHLESSPNCPNARLLGARFECEHTTDFHWERDDLFQDPMNSAEIRIKTFIGWPYKKKKGFPGAEELAANGFYYLGYDKGDDAVTCLYCGVSLEGWEEGDSVIEEHKARCLGCYVFHYKEKKEASDCRNSSLYRMSLRSKKREIVGPEIDLQDDMPDMDVNNKPSYANDTSRPLKVDEHGLAYEEIPDEGYLDESDDRNILPSEPVNIPASSLNELSDFYIEPSVSGPSTFFHRSRDNTSTLKESKGVEIPKELEEVEESAAPEAIEEPMDDITDYNDYGDANVNEEKQLVLRKPDSTRDLVEAIKEEVRQEVIKQMIAIHGREAESDGDKKKKHKHKRKHKEKKEKEKKHKKRKKGRKGGEKEAAVTIKEIPKEKLDNDTPQEKVLAPLRTPIVLERSSGNLQEQPSKKSIKVKEEKLESPAASPAVAFPPIYIKRETSPAVDDSSSSILPVKRHFENDSMLRMHRQARKMNDGSVIPSDDPLSFTSEKINHLKVKKRQLKETDIKMNEEQKTEQPLQDNEPIEEQTTEQPLQDNEQIEEQKTEQALQDNEQMKEALQKVQTLTDVDSDILLENVPPSDEFGDAKLRSSPVATPKAVNTFDDYVSTVVDEVDEHSDNADELLAELTKNQSTPYGKGTKKRSSLSPRTRPSMDLKKKLKMSMGEFEEKKSEGEKPDAASSSVSHSSSPSTAATSTTSSWEPINIKDTPKYCQDLEEAAVCLKQLLSSEYRVLSEDMDGGLTDFIGEMPPEELGMTIKEWLEHRAEQAAIVIRQKTAEMKKQFEADALRALQVLEKMPCDD</sequence>
<dbReference type="RefSeq" id="XP_038779093.1">
    <property type="nucleotide sequence ID" value="XM_038923165.1"/>
</dbReference>
<keyword evidence="5" id="KW-1185">Reference proteome</keyword>
<dbReference type="Pfam" id="PF00653">
    <property type="entry name" value="BIR"/>
    <property type="match status" value="2"/>
</dbReference>
<dbReference type="EMBL" id="CP064814">
    <property type="protein sequence ID" value="QPG75528.1"/>
    <property type="molecule type" value="Genomic_DNA"/>
</dbReference>
<keyword evidence="1" id="KW-0479">Metal-binding</keyword>
<dbReference type="AlphaFoldDB" id="A0A875S3K2"/>
<name>A0A875S3K2_EENNA</name>
<feature type="compositionally biased region" description="Low complexity" evidence="3">
    <location>
        <begin position="775"/>
        <end position="796"/>
    </location>
</feature>
<organism evidence="4 5">
    <name type="scientific">Eeniella nana</name>
    <name type="common">Yeast</name>
    <name type="synonym">Brettanomyces nanus</name>
    <dbReference type="NCBI Taxonomy" id="13502"/>
    <lineage>
        <taxon>Eukaryota</taxon>
        <taxon>Fungi</taxon>
        <taxon>Dikarya</taxon>
        <taxon>Ascomycota</taxon>
        <taxon>Saccharomycotina</taxon>
        <taxon>Pichiomycetes</taxon>
        <taxon>Pichiales</taxon>
        <taxon>Pichiaceae</taxon>
        <taxon>Brettanomyces</taxon>
    </lineage>
</organism>